<name>A0ABP9N3U4_9GAMM</name>
<dbReference type="RefSeq" id="WP_345487792.1">
    <property type="nucleotide sequence ID" value="NZ_BAABHY010000001.1"/>
</dbReference>
<keyword evidence="3" id="KW-1185">Reference proteome</keyword>
<accession>A0ABP9N3U4</accession>
<protein>
    <recommendedName>
        <fullName evidence="1">Peptidase C14 caspase domain-containing protein</fullName>
    </recommendedName>
</protein>
<dbReference type="Proteomes" id="UP001500171">
    <property type="component" value="Unassembled WGS sequence"/>
</dbReference>
<comment type="caution">
    <text evidence="2">The sequence shown here is derived from an EMBL/GenBank/DDBJ whole genome shotgun (WGS) entry which is preliminary data.</text>
</comment>
<gene>
    <name evidence="2" type="ORF">GCM10023211_01880</name>
</gene>
<feature type="domain" description="Peptidase C14 caspase" evidence="1">
    <location>
        <begin position="2"/>
        <end position="223"/>
    </location>
</feature>
<reference evidence="3" key="1">
    <citation type="journal article" date="2019" name="Int. J. Syst. Evol. Microbiol.">
        <title>The Global Catalogue of Microorganisms (GCM) 10K type strain sequencing project: providing services to taxonomists for standard genome sequencing and annotation.</title>
        <authorList>
            <consortium name="The Broad Institute Genomics Platform"/>
            <consortium name="The Broad Institute Genome Sequencing Center for Infectious Disease"/>
            <person name="Wu L."/>
            <person name="Ma J."/>
        </authorList>
    </citation>
    <scope>NUCLEOTIDE SEQUENCE [LARGE SCALE GENOMIC DNA]</scope>
    <source>
        <strain evidence="3">JCM 18050</strain>
    </source>
</reference>
<dbReference type="Pfam" id="PF00656">
    <property type="entry name" value="Peptidase_C14"/>
    <property type="match status" value="1"/>
</dbReference>
<dbReference type="EMBL" id="BAABHY010000001">
    <property type="protein sequence ID" value="GAA5104368.1"/>
    <property type="molecule type" value="Genomic_DNA"/>
</dbReference>
<dbReference type="Gene3D" id="3.40.50.1460">
    <property type="match status" value="1"/>
</dbReference>
<dbReference type="InterPro" id="IPR011600">
    <property type="entry name" value="Pept_C14_caspase"/>
</dbReference>
<proteinExistence type="predicted"/>
<organism evidence="2 3">
    <name type="scientific">Orbus sasakiae</name>
    <dbReference type="NCBI Taxonomy" id="1078475"/>
    <lineage>
        <taxon>Bacteria</taxon>
        <taxon>Pseudomonadati</taxon>
        <taxon>Pseudomonadota</taxon>
        <taxon>Gammaproteobacteria</taxon>
        <taxon>Orbales</taxon>
        <taxon>Orbaceae</taxon>
        <taxon>Orbus</taxon>
    </lineage>
</organism>
<evidence type="ECO:0000313" key="2">
    <source>
        <dbReference type="EMBL" id="GAA5104368.1"/>
    </source>
</evidence>
<evidence type="ECO:0000259" key="1">
    <source>
        <dbReference type="Pfam" id="PF00656"/>
    </source>
</evidence>
<sequence>MKRKALLIGAPGKGTQELPGVKSDMKNYKNFLMSEIGGKWANNEIIILLGESKEKILKQTELIKKENNDFVFLVFSGHANYSTICNSRRLYIDNSEFVYETHIRKLSDKQLTIIDSCAESVSLITEKFSEVAGLESFHMELNDYRKVYDDYILNCPPQEIVLYSCSIDEFSVDTNKGGLYSYNLLNTAKNNHNKILTALQANEKASEVVRVISNGDQNPDYYDSRKSGNKLPFSIYLNNFV</sequence>
<evidence type="ECO:0000313" key="3">
    <source>
        <dbReference type="Proteomes" id="UP001500171"/>
    </source>
</evidence>